<organism evidence="2 3">
    <name type="scientific">Capnocytophaga bilenii</name>
    <dbReference type="NCBI Taxonomy" id="2819369"/>
    <lineage>
        <taxon>Bacteria</taxon>
        <taxon>Pseudomonadati</taxon>
        <taxon>Bacteroidota</taxon>
        <taxon>Flavobacteriia</taxon>
        <taxon>Flavobacteriales</taxon>
        <taxon>Flavobacteriaceae</taxon>
        <taxon>Capnocytophaga</taxon>
    </lineage>
</organism>
<gene>
    <name evidence="2" type="ORF">J4N46_06660</name>
</gene>
<dbReference type="RefSeq" id="WP_208058651.1">
    <property type="nucleotide sequence ID" value="NZ_JAGDYP010000004.1"/>
</dbReference>
<accession>A0ABS3PY97</accession>
<keyword evidence="1" id="KW-1133">Transmembrane helix</keyword>
<dbReference type="EMBL" id="JAGDYP010000004">
    <property type="protein sequence ID" value="MBO1884102.1"/>
    <property type="molecule type" value="Genomic_DNA"/>
</dbReference>
<dbReference type="Pfam" id="PF11335">
    <property type="entry name" value="DUF3137"/>
    <property type="match status" value="1"/>
</dbReference>
<feature type="transmembrane region" description="Helical" evidence="1">
    <location>
        <begin position="261"/>
        <end position="279"/>
    </location>
</feature>
<keyword evidence="1" id="KW-0812">Transmembrane</keyword>
<keyword evidence="3" id="KW-1185">Reference proteome</keyword>
<feature type="transmembrane region" description="Helical" evidence="1">
    <location>
        <begin position="230"/>
        <end position="249"/>
    </location>
</feature>
<sequence>MNITEAKALVLQECQREKKITIRNLVVVAVLVLIVVVLVVLYALPFVTQFASNLASSANENQPFYYKLIIPLVIVMSLYYPVMRTWTVFNRRKKVDEFFAQLEQGAEARIHNEIESYLTVIPLGKIKFQMDAVTLLQVSIGSKNYELPIYKYAAADVKRALSAPQGSETYDQVMKELFNKEATTATSAATTTNEPPITLKPVEEFRHYAQEHLATDLTAMEQGRSTSKNMLYIQMAFAIGIVALVFFLFSSGVFSAGNSTGVFILIGGFVGVTFLWSMFSKRYAQNKMAGTADYTQVKSKVFGKLVHYISDNFQYFEKGHVNIGEFLSSYLFKVERYNITGGDQIVGRYNGVPFQSCNLSVTYRPNLRNEKEGDDVAFYGNFFMARSPKTFEHPIVIHPKKSFWGDMKDNEISTYLNIGGEKIRLEDPEFQKLFEVYCDDQITARYVLTPAFMERLKKLNEKHKGEVYIGINNDNIVIATNRGNALMKADYSPTAMLFQKIDLAMVEDVYSELVAQLQMIDTLKLADNK</sequence>
<evidence type="ECO:0000256" key="1">
    <source>
        <dbReference type="SAM" id="Phobius"/>
    </source>
</evidence>
<reference evidence="2 3" key="1">
    <citation type="submission" date="2021-03" db="EMBL/GenBank/DDBJ databases">
        <title>Isolation and description of Capnocytophaga bilenii sp. nov., a novel Capnocytophaga species, isolated from a gingivitis subject.</title>
        <authorList>
            <person name="Antezack A."/>
            <person name="Monnet-Corti V."/>
            <person name="La Scola B."/>
        </authorList>
    </citation>
    <scope>NUCLEOTIDE SEQUENCE [LARGE SCALE GENOMIC DNA]</scope>
    <source>
        <strain evidence="2 3">Marseille-Q4570</strain>
    </source>
</reference>
<evidence type="ECO:0000313" key="2">
    <source>
        <dbReference type="EMBL" id="MBO1884102.1"/>
    </source>
</evidence>
<keyword evidence="1" id="KW-0472">Membrane</keyword>
<dbReference type="Proteomes" id="UP000681610">
    <property type="component" value="Unassembled WGS sequence"/>
</dbReference>
<evidence type="ECO:0000313" key="3">
    <source>
        <dbReference type="Proteomes" id="UP000681610"/>
    </source>
</evidence>
<protein>
    <submittedName>
        <fullName evidence="2">DUF3137 domain-containing protein</fullName>
    </submittedName>
</protein>
<dbReference type="InterPro" id="IPR021484">
    <property type="entry name" value="DUF3137"/>
</dbReference>
<proteinExistence type="predicted"/>
<feature type="transmembrane region" description="Helical" evidence="1">
    <location>
        <begin position="64"/>
        <end position="82"/>
    </location>
</feature>
<feature type="transmembrane region" description="Helical" evidence="1">
    <location>
        <begin position="25"/>
        <end position="44"/>
    </location>
</feature>
<name>A0ABS3PY97_9FLAO</name>
<comment type="caution">
    <text evidence="2">The sequence shown here is derived from an EMBL/GenBank/DDBJ whole genome shotgun (WGS) entry which is preliminary data.</text>
</comment>